<evidence type="ECO:0000256" key="3">
    <source>
        <dbReference type="ARBA" id="ARBA00022741"/>
    </source>
</evidence>
<dbReference type="Pfam" id="PF00069">
    <property type="entry name" value="Pkinase"/>
    <property type="match status" value="2"/>
</dbReference>
<feature type="compositionally biased region" description="Pro residues" evidence="6">
    <location>
        <begin position="1100"/>
        <end position="1111"/>
    </location>
</feature>
<dbReference type="PROSITE" id="PS50011">
    <property type="entry name" value="PROTEIN_KINASE_DOM"/>
    <property type="match status" value="2"/>
</dbReference>
<proteinExistence type="predicted"/>
<evidence type="ECO:0000256" key="6">
    <source>
        <dbReference type="SAM" id="MobiDB-lite"/>
    </source>
</evidence>
<keyword evidence="4" id="KW-0418">Kinase</keyword>
<keyword evidence="3" id="KW-0547">Nucleotide-binding</keyword>
<feature type="compositionally biased region" description="Basic and acidic residues" evidence="6">
    <location>
        <begin position="214"/>
        <end position="232"/>
    </location>
</feature>
<feature type="compositionally biased region" description="Polar residues" evidence="6">
    <location>
        <begin position="233"/>
        <end position="246"/>
    </location>
</feature>
<feature type="region of interest" description="Disordered" evidence="6">
    <location>
        <begin position="1"/>
        <end position="252"/>
    </location>
</feature>
<protein>
    <recommendedName>
        <fullName evidence="1">non-specific serine/threonine protein kinase</fullName>
        <ecNumber evidence="1">2.7.11.1</ecNumber>
    </recommendedName>
</protein>
<feature type="compositionally biased region" description="Acidic residues" evidence="6">
    <location>
        <begin position="1437"/>
        <end position="1446"/>
    </location>
</feature>
<feature type="domain" description="Protein kinase" evidence="7">
    <location>
        <begin position="704"/>
        <end position="1025"/>
    </location>
</feature>
<evidence type="ECO:0000259" key="7">
    <source>
        <dbReference type="PROSITE" id="PS50011"/>
    </source>
</evidence>
<dbReference type="OrthoDB" id="310217at2759"/>
<feature type="domain" description="Protein kinase" evidence="7">
    <location>
        <begin position="1901"/>
        <end position="2219"/>
    </location>
</feature>
<keyword evidence="9" id="KW-1185">Reference proteome</keyword>
<dbReference type="GO" id="GO:0004674">
    <property type="term" value="F:protein serine/threonine kinase activity"/>
    <property type="evidence" value="ECO:0007669"/>
    <property type="project" value="UniProtKB-EC"/>
</dbReference>
<evidence type="ECO:0000256" key="1">
    <source>
        <dbReference type="ARBA" id="ARBA00012513"/>
    </source>
</evidence>
<reference evidence="8" key="1">
    <citation type="journal article" date="2020" name="Stud. Mycol.">
        <title>101 Dothideomycetes genomes: a test case for predicting lifestyles and emergence of pathogens.</title>
        <authorList>
            <person name="Haridas S."/>
            <person name="Albert R."/>
            <person name="Binder M."/>
            <person name="Bloem J."/>
            <person name="Labutti K."/>
            <person name="Salamov A."/>
            <person name="Andreopoulos B."/>
            <person name="Baker S."/>
            <person name="Barry K."/>
            <person name="Bills G."/>
            <person name="Bluhm B."/>
            <person name="Cannon C."/>
            <person name="Castanera R."/>
            <person name="Culley D."/>
            <person name="Daum C."/>
            <person name="Ezra D."/>
            <person name="Gonzalez J."/>
            <person name="Henrissat B."/>
            <person name="Kuo A."/>
            <person name="Liang C."/>
            <person name="Lipzen A."/>
            <person name="Lutzoni F."/>
            <person name="Magnuson J."/>
            <person name="Mondo S."/>
            <person name="Nolan M."/>
            <person name="Ohm R."/>
            <person name="Pangilinan J."/>
            <person name="Park H.-J."/>
            <person name="Ramirez L."/>
            <person name="Alfaro M."/>
            <person name="Sun H."/>
            <person name="Tritt A."/>
            <person name="Yoshinaga Y."/>
            <person name="Zwiers L.-H."/>
            <person name="Turgeon B."/>
            <person name="Goodwin S."/>
            <person name="Spatafora J."/>
            <person name="Crous P."/>
            <person name="Grigoriev I."/>
        </authorList>
    </citation>
    <scope>NUCLEOTIDE SEQUENCE</scope>
    <source>
        <strain evidence="8">ATCC 36951</strain>
    </source>
</reference>
<dbReference type="RefSeq" id="XP_033669498.1">
    <property type="nucleotide sequence ID" value="XM_033805817.1"/>
</dbReference>
<feature type="compositionally biased region" description="Basic residues" evidence="6">
    <location>
        <begin position="170"/>
        <end position="179"/>
    </location>
</feature>
<feature type="compositionally biased region" description="Basic and acidic residues" evidence="6">
    <location>
        <begin position="1408"/>
        <end position="1423"/>
    </location>
</feature>
<dbReference type="Proteomes" id="UP000799537">
    <property type="component" value="Unassembled WGS sequence"/>
</dbReference>
<feature type="compositionally biased region" description="Basic residues" evidence="6">
    <location>
        <begin position="33"/>
        <end position="43"/>
    </location>
</feature>
<name>A0A6A6CS65_ZASCE</name>
<dbReference type="GO" id="GO:0005524">
    <property type="term" value="F:ATP binding"/>
    <property type="evidence" value="ECO:0007669"/>
    <property type="project" value="UniProtKB-KW"/>
</dbReference>
<dbReference type="InterPro" id="IPR011009">
    <property type="entry name" value="Kinase-like_dom_sf"/>
</dbReference>
<dbReference type="InterPro" id="IPR008271">
    <property type="entry name" value="Ser/Thr_kinase_AS"/>
</dbReference>
<dbReference type="GeneID" id="54559089"/>
<dbReference type="SMART" id="SM00220">
    <property type="entry name" value="S_TKc"/>
    <property type="match status" value="1"/>
</dbReference>
<feature type="region of interest" description="Disordered" evidence="6">
    <location>
        <begin position="1063"/>
        <end position="1463"/>
    </location>
</feature>
<dbReference type="EC" id="2.7.11.1" evidence="1"/>
<feature type="compositionally biased region" description="Basic and acidic residues" evidence="6">
    <location>
        <begin position="1285"/>
        <end position="1303"/>
    </location>
</feature>
<feature type="compositionally biased region" description="Basic residues" evidence="6">
    <location>
        <begin position="1"/>
        <end position="11"/>
    </location>
</feature>
<dbReference type="Gene3D" id="1.10.510.10">
    <property type="entry name" value="Transferase(Phosphotransferase) domain 1"/>
    <property type="match status" value="2"/>
</dbReference>
<evidence type="ECO:0000313" key="9">
    <source>
        <dbReference type="Proteomes" id="UP000799537"/>
    </source>
</evidence>
<evidence type="ECO:0000313" key="8">
    <source>
        <dbReference type="EMBL" id="KAF2168609.1"/>
    </source>
</evidence>
<organism evidence="8 9">
    <name type="scientific">Zasmidium cellare ATCC 36951</name>
    <dbReference type="NCBI Taxonomy" id="1080233"/>
    <lineage>
        <taxon>Eukaryota</taxon>
        <taxon>Fungi</taxon>
        <taxon>Dikarya</taxon>
        <taxon>Ascomycota</taxon>
        <taxon>Pezizomycotina</taxon>
        <taxon>Dothideomycetes</taxon>
        <taxon>Dothideomycetidae</taxon>
        <taxon>Mycosphaerellales</taxon>
        <taxon>Mycosphaerellaceae</taxon>
        <taxon>Zasmidium</taxon>
    </lineage>
</organism>
<evidence type="ECO:0000256" key="5">
    <source>
        <dbReference type="ARBA" id="ARBA00022840"/>
    </source>
</evidence>
<feature type="compositionally biased region" description="Basic and acidic residues" evidence="6">
    <location>
        <begin position="58"/>
        <end position="67"/>
    </location>
</feature>
<dbReference type="EMBL" id="ML993590">
    <property type="protein sequence ID" value="KAF2168609.1"/>
    <property type="molecule type" value="Genomic_DNA"/>
</dbReference>
<accession>A0A6A6CS65</accession>
<sequence length="2255" mass="254538">MATSKRKTRAGKKLDEKEGKSVSPPRALSLSKAVKKRGPKTRAARTEIATSQDDEAVADPRNDERSASLDMPGDGGEDADGAELSRPISKGKGATNQTQGKRGSKRKQGTPNDVTARAGADVPSTIREEVHGGGEGVFGGPIPPRNSSSSPTGSIPKGDSNGEPEDRGKQRTKKRHRRPRESTGDSLQEDGPPPKKRNVGTTNEPALSGAGEHSNSHRELVDDDRSPAHQDDTVNTGVATDMSQPQVDLRDHNDVRAQATADGYDYDAAEMARDRQRLLDHIAKGKPASQPVEDYLHKYEPAGERLIYFVLLNWIGKHGFGADWSQATPIDYYVEDLMLPFSEKWGPLPRAFDGNDPETRELMEYWRTCRTAPACRGFVRRALTNEKLAQEYTLAHRIHTCLEVIRRHPSTDQTLWEASPEPERYLSGLFPLGEEWPLTYEGLRHAWSTSRAQLDERGEVSPVLHVEFADLYRWAQGMFKQKGLYLAPDDPMPDDTVENCVRQHMRDWLRHGALFLLKPLWDDSIRDSQSEEQRQFLQQEYEHMEASGELSFTVEWLTWKREWEHIENRLAGYDLPHRLRHRFRDFKSMADESLEEYGELLHPPDPESRDWPGAYLDELGFSVRSQSSQNHHQAWNKAIAAAHGPLQVELQLRYEDMLAEVRRGVAMWRPDEQQPPSPDEFRHRTTRSLGFGEDRSQLQRGDHWNFHSVLGEGGHAQAALWVKLDSTMKTTERMVLKDVFMNHENWDSDDHWFGALHDRRPIEERVPMILQGYEDSDNIVRCYGAAIYDSVCMNRIYSEFCPHGDLAGIIRAHRRARHMGLVDENGNRLDHRIPERALWAIFEALVSAVCLLQQGHLPVTGRQRPHDQIPFIHCDIKPHNVFLALADDTDGLWPGIPTPKLGDFGIVEQTELDNPLKYTGTGTPGYRAPETYSRDPDRQAYIEFASDVWAIGLVMYCLVNLIERPLQRDALEYSLEDNPTRFPPAFDQDVTYTDDLLRTISRCLTQRPEDRIWIDDLWHDIHYQVATMEGNTGSVPKLRQPEDGEANFMFARDVYLQWTSQPSNDRIFSMPPRKKTTAGPPPKRDPNRITRANPGGAPAAPAPAVAPPVAPAPAAAAAAPPKRGRGGKGKENATAIENEDDVDEEDREDGEDETVQTKKAGPKKTGRKRKAAGSQNEERNPSPRKKRPVKTGAPIPVDDAEDDDEDDDNDGQGQGPVRPEGSKKDGTRKATDGPETRASKKTKVDTAGNEDQDSAVPGAKQPLVPISEGDDEEHDDGRLNPAPPVDKDAVKETGVPDRPRADGPNHLPIANGEAPQDVRTREPAVGRPGGSIPFGMESSPLPDYESSAHADAAEDAPQGSKFGGGRQNPNLFDGTGDRAVEYQPKRQNSGEGSRPAQAGADESLPPQEQHEAPAESMGPREDVADAPEEGAGLPALSEDDPTEPDDQNVQQAPDASEADDNSDEARFMEEVMAQNLPEDHALFGYVEAFEENYKGHLYGILLRLIERHGYDVNWASNIRPIYEYINDDSLIDEPWIDRSAPPAILDDDVTVSADPNAQALKNLWALADTAHSCRNYIARALDASQFSQKYGVDVRLDVCVGLVFEHGNDNEKLWSAAPPLERYLVNKGSNLTEQWPLDLPTLNQRWQVLRAELMSASPSEDTLRLFDHLRRYAKKQFRKESIFLAPMHWDQTTSAEQFVRSHLRLRINIDAVQLLTPMWEKYIEDAPSEHKIERQNEFRAVRGLMTLNTTTVPHGVREAVFRRQWQDRVNRIKEEEVSAFHWRRFQDCQRMAVDNLRYGELLRPLRWLPDVPAAMFVEELSRDIRRQQMDAIEAAWDLALEQMSDAAQVQGLNRRYKAYRDARLLGRPLFRPDEVQPTADPQVQELQDNFAGDRSDIPDQWSKSEVLGEGGFGTAVLWVKYNARHRIIDRIVLKDAKLKAVRESGEHEFDVQNHWHGPISERVPLEAAVPRTLKQAVDSFHIVECRGWAIFDRYRTYRVYGEFCPHGDLGDVVQAHHRAGSHPHFDQNEHEIDHYIPERALWAIFEALTSAVCIMQRGCVAGGTPSDEPHIHPVIQCDIKPVNVFLAEPQKDFWPGIPVFKLGDFGLVRESTVADKPVDEAWGTRGFRAPEQYRQDPGPFAVHRSDVWGIGKTMLSLVNLERKPDDARFDGDPPRPTDAAWNKYSEELLEEIMSCLHLYPLRRKDIGTLWSRIRTHVWATTGVRDYPLKIVKPGPEDEAQLGYQDDKYRPWVDNM</sequence>
<feature type="compositionally biased region" description="Basic and acidic residues" evidence="6">
    <location>
        <begin position="1375"/>
        <end position="1384"/>
    </location>
</feature>
<dbReference type="PROSITE" id="PS00108">
    <property type="entry name" value="PROTEIN_KINASE_ST"/>
    <property type="match status" value="1"/>
</dbReference>
<dbReference type="InterPro" id="IPR000719">
    <property type="entry name" value="Prot_kinase_dom"/>
</dbReference>
<dbReference type="PANTHER" id="PTHR43671:SF13">
    <property type="entry name" value="SERINE_THREONINE-PROTEIN KINASE NEK2"/>
    <property type="match status" value="1"/>
</dbReference>
<dbReference type="InterPro" id="IPR050660">
    <property type="entry name" value="NEK_Ser/Thr_kinase"/>
</dbReference>
<dbReference type="PANTHER" id="PTHR43671">
    <property type="entry name" value="SERINE/THREONINE-PROTEIN KINASE NEK"/>
    <property type="match status" value="1"/>
</dbReference>
<keyword evidence="5" id="KW-0067">ATP-binding</keyword>
<feature type="compositionally biased region" description="Acidic residues" evidence="6">
    <location>
        <begin position="1198"/>
        <end position="1210"/>
    </location>
</feature>
<evidence type="ECO:0000256" key="2">
    <source>
        <dbReference type="ARBA" id="ARBA00022679"/>
    </source>
</evidence>
<feature type="compositionally biased region" description="Basic and acidic residues" evidence="6">
    <location>
        <begin position="1220"/>
        <end position="1244"/>
    </location>
</feature>
<dbReference type="SUPFAM" id="SSF56112">
    <property type="entry name" value="Protein kinase-like (PK-like)"/>
    <property type="match status" value="2"/>
</dbReference>
<keyword evidence="2" id="KW-0808">Transferase</keyword>
<feature type="compositionally biased region" description="Basic residues" evidence="6">
    <location>
        <begin position="1160"/>
        <end position="1171"/>
    </location>
</feature>
<gene>
    <name evidence="8" type="ORF">M409DRAFT_21355</name>
</gene>
<feature type="compositionally biased region" description="Low complexity" evidence="6">
    <location>
        <begin position="1112"/>
        <end position="1121"/>
    </location>
</feature>
<evidence type="ECO:0000256" key="4">
    <source>
        <dbReference type="ARBA" id="ARBA00022777"/>
    </source>
</evidence>
<feature type="compositionally biased region" description="Acidic residues" evidence="6">
    <location>
        <begin position="1137"/>
        <end position="1154"/>
    </location>
</feature>